<dbReference type="RefSeq" id="WP_181549755.1">
    <property type="nucleotide sequence ID" value="NZ_JACDUS010000001.1"/>
</dbReference>
<feature type="signal peptide" evidence="1">
    <location>
        <begin position="1"/>
        <end position="24"/>
    </location>
</feature>
<accession>A0A7W0C6M5</accession>
<dbReference type="EMBL" id="JACDUS010000001">
    <property type="protein sequence ID" value="MBA2880088.1"/>
    <property type="molecule type" value="Genomic_DNA"/>
</dbReference>
<reference evidence="2 3" key="1">
    <citation type="submission" date="2020-07" db="EMBL/GenBank/DDBJ databases">
        <title>Genomic Encyclopedia of Type Strains, Phase IV (KMG-IV): sequencing the most valuable type-strain genomes for metagenomic binning, comparative biology and taxonomic classification.</title>
        <authorList>
            <person name="Goeker M."/>
        </authorList>
    </citation>
    <scope>NUCLEOTIDE SEQUENCE [LARGE SCALE GENOMIC DNA]</scope>
    <source>
        <strain evidence="2 3">DSM 17721</strain>
    </source>
</reference>
<feature type="chain" id="PRO_5031239035" evidence="1">
    <location>
        <begin position="25"/>
        <end position="117"/>
    </location>
</feature>
<dbReference type="AlphaFoldDB" id="A0A7W0C6M5"/>
<keyword evidence="1" id="KW-0732">Signal</keyword>
<organism evidence="2 3">
    <name type="scientific">Desulfosalsimonas propionicica</name>
    <dbReference type="NCBI Taxonomy" id="332175"/>
    <lineage>
        <taxon>Bacteria</taxon>
        <taxon>Pseudomonadati</taxon>
        <taxon>Thermodesulfobacteriota</taxon>
        <taxon>Desulfobacteria</taxon>
        <taxon>Desulfobacterales</taxon>
        <taxon>Desulfosalsimonadaceae</taxon>
        <taxon>Desulfosalsimonas</taxon>
    </lineage>
</organism>
<name>A0A7W0C6M5_9BACT</name>
<evidence type="ECO:0000313" key="2">
    <source>
        <dbReference type="EMBL" id="MBA2880088.1"/>
    </source>
</evidence>
<dbReference type="Proteomes" id="UP000525298">
    <property type="component" value="Unassembled WGS sequence"/>
</dbReference>
<evidence type="ECO:0000313" key="3">
    <source>
        <dbReference type="Proteomes" id="UP000525298"/>
    </source>
</evidence>
<evidence type="ECO:0000256" key="1">
    <source>
        <dbReference type="SAM" id="SignalP"/>
    </source>
</evidence>
<comment type="caution">
    <text evidence="2">The sequence shown here is derived from an EMBL/GenBank/DDBJ whole genome shotgun (WGS) entry which is preliminary data.</text>
</comment>
<protein>
    <submittedName>
        <fullName evidence="2">Nickel transport protein</fullName>
    </submittedName>
</protein>
<proteinExistence type="predicted"/>
<keyword evidence="3" id="KW-1185">Reference proteome</keyword>
<gene>
    <name evidence="2" type="ORF">HNR65_000395</name>
</gene>
<sequence length="117" mass="12546">MKTRTYFLAASAAALLLFAASASAHKVSVFAYADSGKIYTESYFQNGDPVANGGLKVYDSSDNLVAEGVTDNQGLFVFEIPRVDDFRIVIDAGMGHKSSFTLKKSRVEAEIKSGGQP</sequence>